<evidence type="ECO:0000259" key="8">
    <source>
        <dbReference type="PROSITE" id="PS50109"/>
    </source>
</evidence>
<feature type="domain" description="PAS" evidence="9">
    <location>
        <begin position="470"/>
        <end position="541"/>
    </location>
</feature>
<dbReference type="InterPro" id="IPR000014">
    <property type="entry name" value="PAS"/>
</dbReference>
<dbReference type="FunFam" id="3.30.565.10:FF:000006">
    <property type="entry name" value="Sensor histidine kinase WalK"/>
    <property type="match status" value="1"/>
</dbReference>
<dbReference type="SUPFAM" id="SSF55785">
    <property type="entry name" value="PYP-like sensor domain (PAS domain)"/>
    <property type="match status" value="4"/>
</dbReference>
<dbReference type="Proteomes" id="UP000240912">
    <property type="component" value="Unassembled WGS sequence"/>
</dbReference>
<dbReference type="SMART" id="SM00091">
    <property type="entry name" value="PAS"/>
    <property type="match status" value="3"/>
</dbReference>
<evidence type="ECO:0000259" key="9">
    <source>
        <dbReference type="PROSITE" id="PS50112"/>
    </source>
</evidence>
<dbReference type="RefSeq" id="WP_107215409.1">
    <property type="nucleotide sequence ID" value="NZ_KZ686269.1"/>
</dbReference>
<feature type="domain" description="PAC" evidence="10">
    <location>
        <begin position="416"/>
        <end position="469"/>
    </location>
</feature>
<evidence type="ECO:0000256" key="5">
    <source>
        <dbReference type="ARBA" id="ARBA00022777"/>
    </source>
</evidence>
<comment type="catalytic activity">
    <reaction evidence="1">
        <text>ATP + protein L-histidine = ADP + protein N-phospho-L-histidine.</text>
        <dbReference type="EC" id="2.7.13.3"/>
    </reaction>
</comment>
<dbReference type="InterPro" id="IPR004358">
    <property type="entry name" value="Sig_transdc_His_kin-like_C"/>
</dbReference>
<dbReference type="InterPro" id="IPR036097">
    <property type="entry name" value="HisK_dim/P_sf"/>
</dbReference>
<dbReference type="CDD" id="cd00130">
    <property type="entry name" value="PAS"/>
    <property type="match status" value="2"/>
</dbReference>
<organism evidence="11 12">
    <name type="scientific">Pedobacter yulinensis</name>
    <dbReference type="NCBI Taxonomy" id="2126353"/>
    <lineage>
        <taxon>Bacteria</taxon>
        <taxon>Pseudomonadati</taxon>
        <taxon>Bacteroidota</taxon>
        <taxon>Sphingobacteriia</taxon>
        <taxon>Sphingobacteriales</taxon>
        <taxon>Sphingobacteriaceae</taxon>
        <taxon>Pedobacter</taxon>
    </lineage>
</organism>
<dbReference type="OrthoDB" id="9813151at2"/>
<dbReference type="PROSITE" id="PS50109">
    <property type="entry name" value="HIS_KIN"/>
    <property type="match status" value="1"/>
</dbReference>
<dbReference type="Gene3D" id="1.10.287.130">
    <property type="match status" value="1"/>
</dbReference>
<dbReference type="InterPro" id="IPR052162">
    <property type="entry name" value="Sensor_kinase/Photoreceptor"/>
</dbReference>
<dbReference type="InterPro" id="IPR000700">
    <property type="entry name" value="PAS-assoc_C"/>
</dbReference>
<protein>
    <recommendedName>
        <fullName evidence="2">histidine kinase</fullName>
        <ecNumber evidence="2">2.7.13.3</ecNumber>
    </recommendedName>
</protein>
<keyword evidence="5" id="KW-0418">Kinase</keyword>
<dbReference type="SUPFAM" id="SSF55781">
    <property type="entry name" value="GAF domain-like"/>
    <property type="match status" value="1"/>
</dbReference>
<evidence type="ECO:0000256" key="3">
    <source>
        <dbReference type="ARBA" id="ARBA00022553"/>
    </source>
</evidence>
<feature type="domain" description="PAC" evidence="10">
    <location>
        <begin position="675"/>
        <end position="728"/>
    </location>
</feature>
<dbReference type="PANTHER" id="PTHR43304:SF1">
    <property type="entry name" value="PAC DOMAIN-CONTAINING PROTEIN"/>
    <property type="match status" value="1"/>
</dbReference>
<keyword evidence="7" id="KW-0472">Membrane</keyword>
<evidence type="ECO:0000256" key="2">
    <source>
        <dbReference type="ARBA" id="ARBA00012438"/>
    </source>
</evidence>
<dbReference type="CDD" id="cd00082">
    <property type="entry name" value="HisKA"/>
    <property type="match status" value="1"/>
</dbReference>
<dbReference type="InterPro" id="IPR003661">
    <property type="entry name" value="HisK_dim/P_dom"/>
</dbReference>
<dbReference type="SUPFAM" id="SSF47384">
    <property type="entry name" value="Homodimeric domain of signal transducing histidine kinase"/>
    <property type="match status" value="1"/>
</dbReference>
<name>A0A2T3HL55_9SPHI</name>
<dbReference type="NCBIfam" id="TIGR00229">
    <property type="entry name" value="sensory_box"/>
    <property type="match status" value="1"/>
</dbReference>
<dbReference type="InterPro" id="IPR005467">
    <property type="entry name" value="His_kinase_dom"/>
</dbReference>
<gene>
    <name evidence="11" type="ORF">C7T94_11140</name>
</gene>
<dbReference type="SMART" id="SM00086">
    <property type="entry name" value="PAC"/>
    <property type="match status" value="3"/>
</dbReference>
<dbReference type="Gene3D" id="2.10.70.100">
    <property type="match status" value="3"/>
</dbReference>
<evidence type="ECO:0000259" key="10">
    <source>
        <dbReference type="PROSITE" id="PS50113"/>
    </source>
</evidence>
<dbReference type="AlphaFoldDB" id="A0A2T3HL55"/>
<dbReference type="EMBL" id="PYLS01000005">
    <property type="protein sequence ID" value="PST83149.1"/>
    <property type="molecule type" value="Genomic_DNA"/>
</dbReference>
<dbReference type="SMART" id="SM00387">
    <property type="entry name" value="HATPase_c"/>
    <property type="match status" value="1"/>
</dbReference>
<dbReference type="SUPFAM" id="SSF55874">
    <property type="entry name" value="ATPase domain of HSP90 chaperone/DNA topoisomerase II/histidine kinase"/>
    <property type="match status" value="1"/>
</dbReference>
<dbReference type="Gene3D" id="3.30.565.10">
    <property type="entry name" value="Histidine kinase-like ATPase, C-terminal domain"/>
    <property type="match status" value="1"/>
</dbReference>
<dbReference type="Pfam" id="PF00512">
    <property type="entry name" value="HisKA"/>
    <property type="match status" value="1"/>
</dbReference>
<dbReference type="GO" id="GO:0000155">
    <property type="term" value="F:phosphorelay sensor kinase activity"/>
    <property type="evidence" value="ECO:0007669"/>
    <property type="project" value="InterPro"/>
</dbReference>
<dbReference type="InterPro" id="IPR001610">
    <property type="entry name" value="PAC"/>
</dbReference>
<dbReference type="EC" id="2.7.13.3" evidence="2"/>
<dbReference type="SMART" id="SM00388">
    <property type="entry name" value="HisKA"/>
    <property type="match status" value="1"/>
</dbReference>
<dbReference type="PROSITE" id="PS50113">
    <property type="entry name" value="PAC"/>
    <property type="match status" value="3"/>
</dbReference>
<dbReference type="PROSITE" id="PS50112">
    <property type="entry name" value="PAS"/>
    <property type="match status" value="1"/>
</dbReference>
<dbReference type="InterPro" id="IPR013655">
    <property type="entry name" value="PAS_fold_3"/>
</dbReference>
<keyword evidence="6" id="KW-0902">Two-component regulatory system</keyword>
<dbReference type="CDD" id="cd16922">
    <property type="entry name" value="HATPase_EvgS-ArcB-TorS-like"/>
    <property type="match status" value="1"/>
</dbReference>
<reference evidence="11 12" key="1">
    <citation type="submission" date="2018-03" db="EMBL/GenBank/DDBJ databases">
        <authorList>
            <person name="Keele B.F."/>
        </authorList>
    </citation>
    <scope>NUCLEOTIDE SEQUENCE [LARGE SCALE GENOMIC DNA]</scope>
    <source>
        <strain evidence="11 12">YL28-9</strain>
    </source>
</reference>
<dbReference type="PANTHER" id="PTHR43304">
    <property type="entry name" value="PHYTOCHROME-LIKE PROTEIN CPH1"/>
    <property type="match status" value="1"/>
</dbReference>
<dbReference type="FunFam" id="1.10.287.130:FF:000001">
    <property type="entry name" value="Two-component sensor histidine kinase"/>
    <property type="match status" value="1"/>
</dbReference>
<dbReference type="PRINTS" id="PR00344">
    <property type="entry name" value="BCTRLSENSOR"/>
</dbReference>
<feature type="domain" description="Histidine kinase" evidence="8">
    <location>
        <begin position="732"/>
        <end position="948"/>
    </location>
</feature>
<dbReference type="Pfam" id="PF02518">
    <property type="entry name" value="HATPase_c"/>
    <property type="match status" value="1"/>
</dbReference>
<evidence type="ECO:0000313" key="12">
    <source>
        <dbReference type="Proteomes" id="UP000240912"/>
    </source>
</evidence>
<dbReference type="Gene3D" id="3.30.450.20">
    <property type="entry name" value="PAS domain"/>
    <property type="match status" value="4"/>
</dbReference>
<evidence type="ECO:0000256" key="6">
    <source>
        <dbReference type="ARBA" id="ARBA00023012"/>
    </source>
</evidence>
<evidence type="ECO:0000256" key="4">
    <source>
        <dbReference type="ARBA" id="ARBA00022679"/>
    </source>
</evidence>
<evidence type="ECO:0000256" key="7">
    <source>
        <dbReference type="ARBA" id="ARBA00023136"/>
    </source>
</evidence>
<accession>A0A2T3HL55</accession>
<dbReference type="Pfam" id="PF08447">
    <property type="entry name" value="PAS_3"/>
    <property type="match status" value="3"/>
</dbReference>
<keyword evidence="4" id="KW-0808">Transferase</keyword>
<proteinExistence type="predicted"/>
<feature type="domain" description="PAC" evidence="10">
    <location>
        <begin position="544"/>
        <end position="596"/>
    </location>
</feature>
<dbReference type="InterPro" id="IPR035965">
    <property type="entry name" value="PAS-like_dom_sf"/>
</dbReference>
<sequence length="948" mass="107310">MSTPFVSDQASGDFNYYLNGESEIARLLITQDWSNSALGPRAEWPEALQYALGMCLGSPYPIALYWGPEYLLLYNDAYISIAAHRHPACFGKPRGEIWPESWAEVRPQFEAVLFRGKGTRIFDKQFPIKRFGRLEECYFDYNLSPVVDRSGKIRGVMNAIIETTYRVINERRNKLLYRFSFESNIFHSQAQGYQESLDLLNIFDSDIPFSILYFQDPDNGTYVLTQATGVSKETALSLTLPLATVRQSGTPLLIGELAKTWTTVYPKDWPDPIDQVMILPVRQGENQVSGLLVCGIHPGIAMDASYKLFLEAVAGHISHSIANGSNYETEKKHQLRIRDSEDQFQFAIDAAGLGTWDLNPATNRFVGNERLKSWFGLSSSEEIELSRATDIIDIEDRARVIAAIQEAMTYRSGGAYFAEYKISTPADKTPRIVRAKGKALFNENEQVIRFSGTLQDITEERQFSAALEETNSRLQIALEAARLGSYDLDLKTREMYCTPQFKLNFGWPPDRDFAYDDLISLVRPEYRPYVDQQIRQAIEHDTVYHAEYEISWPDGSLHWISASGKPRYDKDGRAQRIIGVTSDITDQITARTALENAFEQMKLSQNAAQLGSFDMDVPAGRLEWDERCCRLFGIFSSRDIDFERDFVANLHPDDRDKVLNEVKKALVRTVSNGDYDVEYRTVGAEDHKLRWVKAKGKVMFNDKDEPLRFTGAVLDITDQKQDELRKNDFISMVSHELKTPLTSLKAYVQILNNRARKSGDHFASESLNKVEQQVNKMTGMINSFLNVARLESGKIQLDKSTFELPAMLAEVVDEAKPIMGTHTILLEAGEPVTLFADQNKIVQVMMNLVSNAVKYSPRGKVVRIAWTKQDGDAVISVQDEGMGIKPDDINLLFKRFYRVESPHTRNISGFGIGLYLSAEIVQRHGGNIWVESEKGVGSTFFFSLPLPG</sequence>
<comment type="caution">
    <text evidence="11">The sequence shown here is derived from an EMBL/GenBank/DDBJ whole genome shotgun (WGS) entry which is preliminary data.</text>
</comment>
<evidence type="ECO:0000313" key="11">
    <source>
        <dbReference type="EMBL" id="PST83149.1"/>
    </source>
</evidence>
<dbReference type="InterPro" id="IPR003594">
    <property type="entry name" value="HATPase_dom"/>
</dbReference>
<evidence type="ECO:0000256" key="1">
    <source>
        <dbReference type="ARBA" id="ARBA00000085"/>
    </source>
</evidence>
<keyword evidence="12" id="KW-1185">Reference proteome</keyword>
<keyword evidence="3" id="KW-0597">Phosphoprotein</keyword>
<dbReference type="InterPro" id="IPR036890">
    <property type="entry name" value="HATPase_C_sf"/>
</dbReference>